<protein>
    <recommendedName>
        <fullName evidence="4">Nudix hydrolase domain-containing protein</fullName>
    </recommendedName>
</protein>
<dbReference type="InterPro" id="IPR020476">
    <property type="entry name" value="Nudix_hydrolase"/>
</dbReference>
<keyword evidence="6" id="KW-1185">Reference proteome</keyword>
<dbReference type="InterPro" id="IPR015797">
    <property type="entry name" value="NUDIX_hydrolase-like_dom_sf"/>
</dbReference>
<comment type="similarity">
    <text evidence="3">Belongs to the Nudix hydrolase family.</text>
</comment>
<dbReference type="PANTHER" id="PTHR43736">
    <property type="entry name" value="ADP-RIBOSE PYROPHOSPHATASE"/>
    <property type="match status" value="1"/>
</dbReference>
<dbReference type="SUPFAM" id="SSF55811">
    <property type="entry name" value="Nudix"/>
    <property type="match status" value="1"/>
</dbReference>
<evidence type="ECO:0000256" key="3">
    <source>
        <dbReference type="RuleBase" id="RU003476"/>
    </source>
</evidence>
<name>A0ABM6Q8P1_9PROT</name>
<organism evidence="5 6">
    <name type="scientific">Thalassospira marina</name>
    <dbReference type="NCBI Taxonomy" id="2048283"/>
    <lineage>
        <taxon>Bacteria</taxon>
        <taxon>Pseudomonadati</taxon>
        <taxon>Pseudomonadota</taxon>
        <taxon>Alphaproteobacteria</taxon>
        <taxon>Rhodospirillales</taxon>
        <taxon>Thalassospiraceae</taxon>
        <taxon>Thalassospira</taxon>
    </lineage>
</organism>
<evidence type="ECO:0000313" key="5">
    <source>
        <dbReference type="EMBL" id="AUG52896.1"/>
    </source>
</evidence>
<dbReference type="CDD" id="cd04673">
    <property type="entry name" value="NUDIX_ADPRase"/>
    <property type="match status" value="1"/>
</dbReference>
<dbReference type="InterPro" id="IPR020084">
    <property type="entry name" value="NUDIX_hydrolase_CS"/>
</dbReference>
<dbReference type="InterPro" id="IPR000086">
    <property type="entry name" value="NUDIX_hydrolase_dom"/>
</dbReference>
<dbReference type="EMBL" id="CP024199">
    <property type="protein sequence ID" value="AUG52896.1"/>
    <property type="molecule type" value="Genomic_DNA"/>
</dbReference>
<dbReference type="Pfam" id="PF00293">
    <property type="entry name" value="NUDIX"/>
    <property type="match status" value="1"/>
</dbReference>
<evidence type="ECO:0000259" key="4">
    <source>
        <dbReference type="PROSITE" id="PS51462"/>
    </source>
</evidence>
<dbReference type="Gene3D" id="3.90.79.10">
    <property type="entry name" value="Nucleoside Triphosphate Pyrophosphohydrolase"/>
    <property type="match status" value="1"/>
</dbReference>
<feature type="domain" description="Nudix hydrolase" evidence="4">
    <location>
        <begin position="10"/>
        <end position="146"/>
    </location>
</feature>
<accession>A0ABM6Q8P1</accession>
<dbReference type="PROSITE" id="PS51462">
    <property type="entry name" value="NUDIX"/>
    <property type="match status" value="1"/>
</dbReference>
<dbReference type="RefSeq" id="WP_101284666.1">
    <property type="nucleotide sequence ID" value="NZ_CP024199.1"/>
</dbReference>
<dbReference type="PRINTS" id="PR00502">
    <property type="entry name" value="NUDIXFAMILY"/>
</dbReference>
<keyword evidence="2 3" id="KW-0378">Hydrolase</keyword>
<gene>
    <name evidence="5" type="ORF">CSC3H3_09390</name>
</gene>
<dbReference type="PROSITE" id="PS00893">
    <property type="entry name" value="NUDIX_BOX"/>
    <property type="match status" value="1"/>
</dbReference>
<evidence type="ECO:0000256" key="1">
    <source>
        <dbReference type="ARBA" id="ARBA00001946"/>
    </source>
</evidence>
<evidence type="ECO:0000313" key="6">
    <source>
        <dbReference type="Proteomes" id="UP000233458"/>
    </source>
</evidence>
<comment type="cofactor">
    <cofactor evidence="1">
        <name>Mg(2+)</name>
        <dbReference type="ChEBI" id="CHEBI:18420"/>
    </cofactor>
</comment>
<sequence>MTGSAERENPKHPMIGVGAVVWHDGRVLLIRRGKPPRAGEWSLPGGAQELGETVQQTVQREVLEETGIRITNIEFLEIVDLIMPGGANGKPRYHYTLLDFSADANSETTIPIPGDDASEAIWADPDTLGDYNLWPVTRQVIEKSRKLRGH</sequence>
<reference evidence="5 6" key="1">
    <citation type="submission" date="2017-10" db="EMBL/GenBank/DDBJ databases">
        <title>Biodiversity and function of Thalassospira species in the particle-attached aromatic-hydrocarbon-degrading consortia from the surface seawater of the China South Sea.</title>
        <authorList>
            <person name="Dong C."/>
            <person name="Liu R."/>
            <person name="Shao Z."/>
        </authorList>
    </citation>
    <scope>NUCLEOTIDE SEQUENCE [LARGE SCALE GENOMIC DNA]</scope>
    <source>
        <strain evidence="5 6">CSC3H3</strain>
    </source>
</reference>
<dbReference type="Proteomes" id="UP000233458">
    <property type="component" value="Chromosome"/>
</dbReference>
<dbReference type="PANTHER" id="PTHR43736:SF1">
    <property type="entry name" value="DIHYDRONEOPTERIN TRIPHOSPHATE DIPHOSPHATASE"/>
    <property type="match status" value="1"/>
</dbReference>
<proteinExistence type="inferred from homology"/>
<evidence type="ECO:0000256" key="2">
    <source>
        <dbReference type="ARBA" id="ARBA00022801"/>
    </source>
</evidence>